<organism evidence="1 2">
    <name type="scientific">Streptomyces albus</name>
    <dbReference type="NCBI Taxonomy" id="1888"/>
    <lineage>
        <taxon>Bacteria</taxon>
        <taxon>Bacillati</taxon>
        <taxon>Actinomycetota</taxon>
        <taxon>Actinomycetes</taxon>
        <taxon>Kitasatosporales</taxon>
        <taxon>Streptomycetaceae</taxon>
        <taxon>Streptomyces</taxon>
    </lineage>
</organism>
<reference evidence="1 2" key="1">
    <citation type="submission" date="2018-10" db="EMBL/GenBank/DDBJ databases">
        <title>Isolation of pseudouridimycin from Streptomyces albus DSM 40763.</title>
        <authorList>
            <person name="Rosenqvist P."/>
            <person name="Metsae-Ketelae M."/>
            <person name="Virta P."/>
        </authorList>
    </citation>
    <scope>NUCLEOTIDE SEQUENCE [LARGE SCALE GENOMIC DNA]</scope>
    <source>
        <strain evidence="1 2">DSM 40763</strain>
    </source>
</reference>
<protein>
    <submittedName>
        <fullName evidence="1">Type I-E CRISPR-associated protein Cas6/Cse3/CasE</fullName>
    </submittedName>
</protein>
<comment type="caution">
    <text evidence="1">The sequence shown here is derived from an EMBL/GenBank/DDBJ whole genome shotgun (WGS) entry which is preliminary data.</text>
</comment>
<sequence>MSAYLTRIRLNPRSALVRRDLHDAAELHKTLMRLAPDNLSNARAQAGLLFRVDETDTGPFVLAQSRLAPHPDRLPPGYGHTQVRDLTPMLEALTPGMQVRYRIAANTCKQQRLTPEQAAQGRTRGKLKALTGEEALTWWHQRAEKAGLRLLTAQPTHLPTLRSRANPGMTHSINRFDGLATITDTQALTTALLTGIGKGRSYGAGLLSLAPAPRP</sequence>
<dbReference type="GeneID" id="75186059"/>
<dbReference type="Proteomes" id="UP000298111">
    <property type="component" value="Unassembled WGS sequence"/>
</dbReference>
<name>A0A8H1QLU7_9ACTN</name>
<proteinExistence type="predicted"/>
<dbReference type="InterPro" id="IPR010179">
    <property type="entry name" value="CRISPR-assoc_prot_Cse3"/>
</dbReference>
<evidence type="ECO:0000313" key="1">
    <source>
        <dbReference type="EMBL" id="TGG78471.1"/>
    </source>
</evidence>
<dbReference type="Pfam" id="PF08798">
    <property type="entry name" value="CRISPR_assoc"/>
    <property type="match status" value="1"/>
</dbReference>
<dbReference type="NCBIfam" id="TIGR01907">
    <property type="entry name" value="casE_Cse3"/>
    <property type="match status" value="1"/>
</dbReference>
<accession>A0A8H1QLU7</accession>
<dbReference type="CDD" id="cd09727">
    <property type="entry name" value="Cas6_I-E"/>
    <property type="match status" value="1"/>
</dbReference>
<dbReference type="SMART" id="SM01101">
    <property type="entry name" value="CRISPR_assoc"/>
    <property type="match status" value="1"/>
</dbReference>
<dbReference type="RefSeq" id="WP_031031403.1">
    <property type="nucleotide sequence ID" value="NZ_CP103061.1"/>
</dbReference>
<dbReference type="SUPFAM" id="SSF117987">
    <property type="entry name" value="CRISPR-associated protein"/>
    <property type="match status" value="2"/>
</dbReference>
<dbReference type="Gene3D" id="3.30.70.1210">
    <property type="entry name" value="Crispr-associated protein, domain 2"/>
    <property type="match status" value="1"/>
</dbReference>
<dbReference type="EMBL" id="RCIY01000087">
    <property type="protein sequence ID" value="TGG78471.1"/>
    <property type="molecule type" value="Genomic_DNA"/>
</dbReference>
<dbReference type="Gene3D" id="3.30.70.1200">
    <property type="entry name" value="Crispr-associated protein, domain 1"/>
    <property type="match status" value="1"/>
</dbReference>
<dbReference type="AlphaFoldDB" id="A0A8H1QLU7"/>
<gene>
    <name evidence="1" type="primary">cas6e</name>
    <name evidence="1" type="ORF">D8771_25065</name>
</gene>
<evidence type="ECO:0000313" key="2">
    <source>
        <dbReference type="Proteomes" id="UP000298111"/>
    </source>
</evidence>